<dbReference type="VEuPathDB" id="VectorBase:BGLAX_039625"/>
<gene>
    <name evidence="4" type="primary">106059135</name>
</gene>
<dbReference type="Pfam" id="PF00012">
    <property type="entry name" value="HSP70"/>
    <property type="match status" value="1"/>
</dbReference>
<dbReference type="PRINTS" id="PR00301">
    <property type="entry name" value="HEATSHOCK70"/>
</dbReference>
<dbReference type="Gene3D" id="3.30.420.40">
    <property type="match status" value="1"/>
</dbReference>
<dbReference type="PROSITE" id="PS00297">
    <property type="entry name" value="HSP70_1"/>
    <property type="match status" value="1"/>
</dbReference>
<proteinExistence type="inferred from homology"/>
<dbReference type="AlphaFoldDB" id="A0A2C9JLM5"/>
<evidence type="ECO:0000256" key="3">
    <source>
        <dbReference type="ARBA" id="ARBA00022840"/>
    </source>
</evidence>
<sequence>MAATRRYEELSRKKNEIESNIKEFMDLLQSMSGRNKAPAIGIDLGTTYSCVGVFQHGKVEIIANDQGNRTTPSYVAFTDTERLVGDAAKNQAAMNPSNTVYDAKRLIGRKFDDKTVQNDMKHWPFKVVEVDGRPKIQAEYRGENKLFAPEEISSMVLTKMKETAEAYLGQKKLL</sequence>
<dbReference type="VEuPathDB" id="VectorBase:BGLB004432"/>
<organism evidence="4 5">
    <name type="scientific">Biomphalaria glabrata</name>
    <name type="common">Bloodfluke planorb</name>
    <name type="synonym">Freshwater snail</name>
    <dbReference type="NCBI Taxonomy" id="6526"/>
    <lineage>
        <taxon>Eukaryota</taxon>
        <taxon>Metazoa</taxon>
        <taxon>Spiralia</taxon>
        <taxon>Lophotrochozoa</taxon>
        <taxon>Mollusca</taxon>
        <taxon>Gastropoda</taxon>
        <taxon>Heterobranchia</taxon>
        <taxon>Euthyneura</taxon>
        <taxon>Panpulmonata</taxon>
        <taxon>Hygrophila</taxon>
        <taxon>Lymnaeoidea</taxon>
        <taxon>Planorbidae</taxon>
        <taxon>Biomphalaria</taxon>
    </lineage>
</organism>
<reference evidence="4" key="1">
    <citation type="submission" date="2020-05" db="UniProtKB">
        <authorList>
            <consortium name="EnsemblMetazoa"/>
        </authorList>
    </citation>
    <scope>IDENTIFICATION</scope>
    <source>
        <strain evidence="4">BB02</strain>
    </source>
</reference>
<evidence type="ECO:0000256" key="1">
    <source>
        <dbReference type="ARBA" id="ARBA00007381"/>
    </source>
</evidence>
<accession>A0A2C9JLM5</accession>
<name>A0A2C9JLM5_BIOGL</name>
<evidence type="ECO:0008006" key="6">
    <source>
        <dbReference type="Google" id="ProtNLM"/>
    </source>
</evidence>
<protein>
    <recommendedName>
        <fullName evidence="6">Heat shock protein 70</fullName>
    </recommendedName>
</protein>
<dbReference type="InterPro" id="IPR043129">
    <property type="entry name" value="ATPase_NBD"/>
</dbReference>
<evidence type="ECO:0000313" key="4">
    <source>
        <dbReference type="EnsemblMetazoa" id="BGLB004432-PB"/>
    </source>
</evidence>
<dbReference type="Gene3D" id="3.30.30.30">
    <property type="match status" value="1"/>
</dbReference>
<evidence type="ECO:0000313" key="5">
    <source>
        <dbReference type="Proteomes" id="UP000076420"/>
    </source>
</evidence>
<dbReference type="FunFam" id="3.30.30.30:FF:000001">
    <property type="entry name" value="heat shock 70 kDa protein-like"/>
    <property type="match status" value="1"/>
</dbReference>
<dbReference type="InterPro" id="IPR018181">
    <property type="entry name" value="Heat_shock_70_CS"/>
</dbReference>
<dbReference type="STRING" id="6526.A0A2C9JLM5"/>
<dbReference type="Proteomes" id="UP000076420">
    <property type="component" value="Unassembled WGS sequence"/>
</dbReference>
<dbReference type="InterPro" id="IPR013126">
    <property type="entry name" value="Hsp_70_fam"/>
</dbReference>
<evidence type="ECO:0000256" key="2">
    <source>
        <dbReference type="ARBA" id="ARBA00022741"/>
    </source>
</evidence>
<dbReference type="EnsemblMetazoa" id="BGLB004432-RB">
    <property type="protein sequence ID" value="BGLB004432-PB"/>
    <property type="gene ID" value="BGLB004432"/>
</dbReference>
<dbReference type="SUPFAM" id="SSF53067">
    <property type="entry name" value="Actin-like ATPase domain"/>
    <property type="match status" value="1"/>
</dbReference>
<dbReference type="GO" id="GO:0005524">
    <property type="term" value="F:ATP binding"/>
    <property type="evidence" value="ECO:0007669"/>
    <property type="project" value="UniProtKB-KW"/>
</dbReference>
<dbReference type="KEGG" id="bgt:106059135"/>
<keyword evidence="2" id="KW-0547">Nucleotide-binding</keyword>
<comment type="similarity">
    <text evidence="1">Belongs to the heat shock protein 70 family.</text>
</comment>
<dbReference type="PANTHER" id="PTHR19375">
    <property type="entry name" value="HEAT SHOCK PROTEIN 70KDA"/>
    <property type="match status" value="1"/>
</dbReference>
<keyword evidence="3" id="KW-0067">ATP-binding</keyword>
<dbReference type="GO" id="GO:0140662">
    <property type="term" value="F:ATP-dependent protein folding chaperone"/>
    <property type="evidence" value="ECO:0007669"/>
    <property type="project" value="InterPro"/>
</dbReference>